<name>A0ABD0QC79_CIRMR</name>
<sequence>MEETRAPNIRRPPRARESQENHRRDNRGPHPEKGRGGPGGGSSGSHNADVPGGRGGKPAGSAGSRPHQSRPALGPAIQGPPTPQPGPSKARGAWPRQATTESGPAPDPGAEPPSLWRGDRKTTPVPRSSREDHQPRPRPEASSSSQPPAPSPGQRTENR</sequence>
<feature type="compositionally biased region" description="Basic and acidic residues" evidence="1">
    <location>
        <begin position="117"/>
        <end position="139"/>
    </location>
</feature>
<dbReference type="EMBL" id="JAMKFB020000009">
    <property type="protein sequence ID" value="KAL0183490.1"/>
    <property type="molecule type" value="Genomic_DNA"/>
</dbReference>
<proteinExistence type="predicted"/>
<feature type="region of interest" description="Disordered" evidence="1">
    <location>
        <begin position="1"/>
        <end position="159"/>
    </location>
</feature>
<feature type="compositionally biased region" description="Basic and acidic residues" evidence="1">
    <location>
        <begin position="14"/>
        <end position="35"/>
    </location>
</feature>
<reference evidence="2 3" key="1">
    <citation type="submission" date="2024-05" db="EMBL/GenBank/DDBJ databases">
        <title>Genome sequencing and assembly of Indian major carp, Cirrhinus mrigala (Hamilton, 1822).</title>
        <authorList>
            <person name="Mohindra V."/>
            <person name="Chowdhury L.M."/>
            <person name="Lal K."/>
            <person name="Jena J.K."/>
        </authorList>
    </citation>
    <scope>NUCLEOTIDE SEQUENCE [LARGE SCALE GENOMIC DNA]</scope>
    <source>
        <strain evidence="2">CM1030</strain>
        <tissue evidence="2">Blood</tissue>
    </source>
</reference>
<dbReference type="Proteomes" id="UP001529510">
    <property type="component" value="Unassembled WGS sequence"/>
</dbReference>
<keyword evidence="3" id="KW-1185">Reference proteome</keyword>
<dbReference type="AlphaFoldDB" id="A0ABD0QC79"/>
<comment type="caution">
    <text evidence="2">The sequence shown here is derived from an EMBL/GenBank/DDBJ whole genome shotgun (WGS) entry which is preliminary data.</text>
</comment>
<feature type="non-terminal residue" evidence="2">
    <location>
        <position position="159"/>
    </location>
</feature>
<accession>A0ABD0QC79</accession>
<evidence type="ECO:0000313" key="3">
    <source>
        <dbReference type="Proteomes" id="UP001529510"/>
    </source>
</evidence>
<organism evidence="2 3">
    <name type="scientific">Cirrhinus mrigala</name>
    <name type="common">Mrigala</name>
    <dbReference type="NCBI Taxonomy" id="683832"/>
    <lineage>
        <taxon>Eukaryota</taxon>
        <taxon>Metazoa</taxon>
        <taxon>Chordata</taxon>
        <taxon>Craniata</taxon>
        <taxon>Vertebrata</taxon>
        <taxon>Euteleostomi</taxon>
        <taxon>Actinopterygii</taxon>
        <taxon>Neopterygii</taxon>
        <taxon>Teleostei</taxon>
        <taxon>Ostariophysi</taxon>
        <taxon>Cypriniformes</taxon>
        <taxon>Cyprinidae</taxon>
        <taxon>Labeoninae</taxon>
        <taxon>Labeonini</taxon>
        <taxon>Cirrhinus</taxon>
    </lineage>
</organism>
<evidence type="ECO:0000313" key="2">
    <source>
        <dbReference type="EMBL" id="KAL0183490.1"/>
    </source>
</evidence>
<evidence type="ECO:0000256" key="1">
    <source>
        <dbReference type="SAM" id="MobiDB-lite"/>
    </source>
</evidence>
<protein>
    <submittedName>
        <fullName evidence="2">Uncharacterized protein</fullName>
    </submittedName>
</protein>
<gene>
    <name evidence="2" type="ORF">M9458_019186</name>
</gene>